<feature type="chain" id="PRO_5046930669" evidence="1">
    <location>
        <begin position="20"/>
        <end position="378"/>
    </location>
</feature>
<feature type="signal peptide" evidence="1">
    <location>
        <begin position="1"/>
        <end position="19"/>
    </location>
</feature>
<evidence type="ECO:0000313" key="3">
    <source>
        <dbReference type="Proteomes" id="UP001159363"/>
    </source>
</evidence>
<dbReference type="EMBL" id="JARBHB010000013">
    <property type="protein sequence ID" value="KAJ8870634.1"/>
    <property type="molecule type" value="Genomic_DNA"/>
</dbReference>
<comment type="caution">
    <text evidence="2">The sequence shown here is derived from an EMBL/GenBank/DDBJ whole genome shotgun (WGS) entry which is preliminary data.</text>
</comment>
<organism evidence="2 3">
    <name type="scientific">Dryococelus australis</name>
    <dbReference type="NCBI Taxonomy" id="614101"/>
    <lineage>
        <taxon>Eukaryota</taxon>
        <taxon>Metazoa</taxon>
        <taxon>Ecdysozoa</taxon>
        <taxon>Arthropoda</taxon>
        <taxon>Hexapoda</taxon>
        <taxon>Insecta</taxon>
        <taxon>Pterygota</taxon>
        <taxon>Neoptera</taxon>
        <taxon>Polyneoptera</taxon>
        <taxon>Phasmatodea</taxon>
        <taxon>Verophasmatodea</taxon>
        <taxon>Anareolatae</taxon>
        <taxon>Phasmatidae</taxon>
        <taxon>Eurycanthinae</taxon>
        <taxon>Dryococelus</taxon>
    </lineage>
</organism>
<keyword evidence="3" id="KW-1185">Reference proteome</keyword>
<reference evidence="2 3" key="1">
    <citation type="submission" date="2023-02" db="EMBL/GenBank/DDBJ databases">
        <title>LHISI_Scaffold_Assembly.</title>
        <authorList>
            <person name="Stuart O.P."/>
            <person name="Cleave R."/>
            <person name="Magrath M.J.L."/>
            <person name="Mikheyev A.S."/>
        </authorList>
    </citation>
    <scope>NUCLEOTIDE SEQUENCE [LARGE SCALE GENOMIC DNA]</scope>
    <source>
        <strain evidence="2">Daus_M_001</strain>
        <tissue evidence="2">Leg muscle</tissue>
    </source>
</reference>
<name>A0ABQ9GDZ7_9NEOP</name>
<evidence type="ECO:0000313" key="2">
    <source>
        <dbReference type="EMBL" id="KAJ8870634.1"/>
    </source>
</evidence>
<dbReference type="Proteomes" id="UP001159363">
    <property type="component" value="Chromosome 12"/>
</dbReference>
<keyword evidence="1" id="KW-0732">Signal</keyword>
<sequence length="378" mass="40671">MGQLVSCLLAILVVRKIEPENNLVSPYSGWLSLWPHTAGIADLCGAEKFHLGFSREEWQTMPWCGLLKMLPFPSPPSFFHCSTTMSGWERQMYRLIALGFLHVGTVPDDVAGWQVFSGISHFPRPCILALLHTHFALPSSACKTSISSILLISSKTYSAHLHADQMITTTRRLQIVPVILTGCPGGPAGPGAPGTLVPLTTACPGGPGRPGRPSVPTAPGKPSFPRSPFAPLSHFALCSRTSAGLRAHVILHKPQTSPSVNFSMILDGDNVNIFYHLLSFGPWLSGSTQKSGGSLDSSRTSLPRQASGARWALQKTTHSSGCHQTVHCGTDTNRQQLLCLVTAGCDQSVHCCADIGRQLLYLMATRMSPVSPLRCACQ</sequence>
<evidence type="ECO:0000256" key="1">
    <source>
        <dbReference type="SAM" id="SignalP"/>
    </source>
</evidence>
<accession>A0ABQ9GDZ7</accession>
<gene>
    <name evidence="2" type="ORF">PR048_029657</name>
</gene>
<proteinExistence type="predicted"/>
<protein>
    <submittedName>
        <fullName evidence="2">Uncharacterized protein</fullName>
    </submittedName>
</protein>